<dbReference type="Proteomes" id="UP000235786">
    <property type="component" value="Unassembled WGS sequence"/>
</dbReference>
<organism evidence="1 2">
    <name type="scientific">Hyaloscypha variabilis (strain UAMH 11265 / GT02V1 / F)</name>
    <name type="common">Meliniomyces variabilis</name>
    <dbReference type="NCBI Taxonomy" id="1149755"/>
    <lineage>
        <taxon>Eukaryota</taxon>
        <taxon>Fungi</taxon>
        <taxon>Dikarya</taxon>
        <taxon>Ascomycota</taxon>
        <taxon>Pezizomycotina</taxon>
        <taxon>Leotiomycetes</taxon>
        <taxon>Helotiales</taxon>
        <taxon>Hyaloscyphaceae</taxon>
        <taxon>Hyaloscypha</taxon>
        <taxon>Hyaloscypha variabilis</taxon>
    </lineage>
</organism>
<evidence type="ECO:0000313" key="1">
    <source>
        <dbReference type="EMBL" id="PMD47675.1"/>
    </source>
</evidence>
<accession>A0A2J6SA87</accession>
<gene>
    <name evidence="1" type="ORF">L207DRAFT_162645</name>
</gene>
<proteinExistence type="predicted"/>
<evidence type="ECO:0000313" key="2">
    <source>
        <dbReference type="Proteomes" id="UP000235786"/>
    </source>
</evidence>
<reference evidence="1 2" key="1">
    <citation type="submission" date="2016-04" db="EMBL/GenBank/DDBJ databases">
        <title>A degradative enzymes factory behind the ericoid mycorrhizal symbiosis.</title>
        <authorList>
            <consortium name="DOE Joint Genome Institute"/>
            <person name="Martino E."/>
            <person name="Morin E."/>
            <person name="Grelet G."/>
            <person name="Kuo A."/>
            <person name="Kohler A."/>
            <person name="Daghino S."/>
            <person name="Barry K."/>
            <person name="Choi C."/>
            <person name="Cichocki N."/>
            <person name="Clum A."/>
            <person name="Copeland A."/>
            <person name="Hainaut M."/>
            <person name="Haridas S."/>
            <person name="Labutti K."/>
            <person name="Lindquist E."/>
            <person name="Lipzen A."/>
            <person name="Khouja H.-R."/>
            <person name="Murat C."/>
            <person name="Ohm R."/>
            <person name="Olson A."/>
            <person name="Spatafora J."/>
            <person name="Veneault-Fourrey C."/>
            <person name="Henrissat B."/>
            <person name="Grigoriev I."/>
            <person name="Martin F."/>
            <person name="Perotto S."/>
        </authorList>
    </citation>
    <scope>NUCLEOTIDE SEQUENCE [LARGE SCALE GENOMIC DNA]</scope>
    <source>
        <strain evidence="1 2">F</strain>
    </source>
</reference>
<sequence length="150" mass="18062">MELCPVIVPVIDKNGYYLSHRYHPEGTILANFLRTWVPANLIYNYRTHKFITREKFQGVVATLRECKKGSCMTRVSYDYEGLRRKDWADMTRRYMEEADKLWEWDILVSIDDVVPTENQRRRQSAWMERGRRRKERKLLREEGVTTCIVL</sequence>
<dbReference type="EMBL" id="KZ613938">
    <property type="protein sequence ID" value="PMD47675.1"/>
    <property type="molecule type" value="Genomic_DNA"/>
</dbReference>
<keyword evidence="2" id="KW-1185">Reference proteome</keyword>
<dbReference type="AlphaFoldDB" id="A0A2J6SA87"/>
<name>A0A2J6SA87_HYAVF</name>
<protein>
    <submittedName>
        <fullName evidence="1">Uncharacterized protein</fullName>
    </submittedName>
</protein>